<evidence type="ECO:0000313" key="10">
    <source>
        <dbReference type="EMBL" id="QRJ62644.1"/>
    </source>
</evidence>
<dbReference type="EMBL" id="CP064781">
    <property type="protein sequence ID" value="QRJ62644.1"/>
    <property type="molecule type" value="Genomic_DNA"/>
</dbReference>
<evidence type="ECO:0000256" key="4">
    <source>
        <dbReference type="ARBA" id="ARBA00022692"/>
    </source>
</evidence>
<dbReference type="GO" id="GO:0005886">
    <property type="term" value="C:plasma membrane"/>
    <property type="evidence" value="ECO:0007669"/>
    <property type="project" value="UniProtKB-SubCell"/>
</dbReference>
<dbReference type="AlphaFoldDB" id="A0A974PWR9"/>
<comment type="catalytic activity">
    <reaction evidence="7">
        <text>2 GTP = 3',3'-c-di-GMP + 2 diphosphate</text>
        <dbReference type="Rhea" id="RHEA:24898"/>
        <dbReference type="ChEBI" id="CHEBI:33019"/>
        <dbReference type="ChEBI" id="CHEBI:37565"/>
        <dbReference type="ChEBI" id="CHEBI:58805"/>
        <dbReference type="EC" id="2.7.7.65"/>
    </reaction>
</comment>
<dbReference type="GO" id="GO:0052621">
    <property type="term" value="F:diguanylate cyclase activity"/>
    <property type="evidence" value="ECO:0007669"/>
    <property type="project" value="UniProtKB-EC"/>
</dbReference>
<keyword evidence="11" id="KW-1185">Reference proteome</keyword>
<dbReference type="PROSITE" id="PS50887">
    <property type="entry name" value="GGDEF"/>
    <property type="match status" value="1"/>
</dbReference>
<dbReference type="InterPro" id="IPR050469">
    <property type="entry name" value="Diguanylate_Cyclase"/>
</dbReference>
<dbReference type="InterPro" id="IPR043128">
    <property type="entry name" value="Rev_trsase/Diguanyl_cyclase"/>
</dbReference>
<dbReference type="InterPro" id="IPR000160">
    <property type="entry name" value="GGDEF_dom"/>
</dbReference>
<dbReference type="GO" id="GO:1902201">
    <property type="term" value="P:negative regulation of bacterial-type flagellum-dependent cell motility"/>
    <property type="evidence" value="ECO:0007669"/>
    <property type="project" value="TreeGrafter"/>
</dbReference>
<feature type="transmembrane region" description="Helical" evidence="8">
    <location>
        <begin position="12"/>
        <end position="30"/>
    </location>
</feature>
<dbReference type="EC" id="2.7.7.65" evidence="2"/>
<keyword evidence="5 8" id="KW-1133">Transmembrane helix</keyword>
<dbReference type="GO" id="GO:0043709">
    <property type="term" value="P:cell adhesion involved in single-species biofilm formation"/>
    <property type="evidence" value="ECO:0007669"/>
    <property type="project" value="TreeGrafter"/>
</dbReference>
<reference evidence="10" key="1">
    <citation type="submission" date="2020-11" db="EMBL/GenBank/DDBJ databases">
        <title>Azospira restricta DSM 18626 genome sequence.</title>
        <authorList>
            <person name="Moe W.M."/>
        </authorList>
    </citation>
    <scope>NUCLEOTIDE SEQUENCE</scope>
    <source>
        <strain evidence="10">DSM 18626</strain>
    </source>
</reference>
<dbReference type="Pfam" id="PF00990">
    <property type="entry name" value="GGDEF"/>
    <property type="match status" value="1"/>
</dbReference>
<dbReference type="NCBIfam" id="TIGR00254">
    <property type="entry name" value="GGDEF"/>
    <property type="match status" value="1"/>
</dbReference>
<dbReference type="CDD" id="cd18773">
    <property type="entry name" value="PDC1_HK_sensor"/>
    <property type="match status" value="1"/>
</dbReference>
<name>A0A974PWR9_9RHOO</name>
<evidence type="ECO:0000256" key="7">
    <source>
        <dbReference type="ARBA" id="ARBA00034247"/>
    </source>
</evidence>
<comment type="subcellular location">
    <subcellularLocation>
        <location evidence="1">Cell membrane</location>
        <topology evidence="1">Multi-pass membrane protein</topology>
    </subcellularLocation>
</comment>
<organism evidence="10 11">
    <name type="scientific">Azospira restricta</name>
    <dbReference type="NCBI Taxonomy" id="404405"/>
    <lineage>
        <taxon>Bacteria</taxon>
        <taxon>Pseudomonadati</taxon>
        <taxon>Pseudomonadota</taxon>
        <taxon>Betaproteobacteria</taxon>
        <taxon>Rhodocyclales</taxon>
        <taxon>Rhodocyclaceae</taxon>
        <taxon>Azospira</taxon>
    </lineage>
</organism>
<evidence type="ECO:0000259" key="9">
    <source>
        <dbReference type="PROSITE" id="PS50887"/>
    </source>
</evidence>
<dbReference type="SUPFAM" id="SSF55073">
    <property type="entry name" value="Nucleotide cyclase"/>
    <property type="match status" value="1"/>
</dbReference>
<dbReference type="Pfam" id="PF02743">
    <property type="entry name" value="dCache_1"/>
    <property type="match status" value="1"/>
</dbReference>
<evidence type="ECO:0000256" key="2">
    <source>
        <dbReference type="ARBA" id="ARBA00012528"/>
    </source>
</evidence>
<dbReference type="FunFam" id="3.30.70.270:FF:000001">
    <property type="entry name" value="Diguanylate cyclase domain protein"/>
    <property type="match status" value="1"/>
</dbReference>
<protein>
    <recommendedName>
        <fullName evidence="2">diguanylate cyclase</fullName>
        <ecNumber evidence="2">2.7.7.65</ecNumber>
    </recommendedName>
</protein>
<dbReference type="Proteomes" id="UP000663444">
    <property type="component" value="Chromosome"/>
</dbReference>
<feature type="domain" description="GGDEF" evidence="9">
    <location>
        <begin position="351"/>
        <end position="483"/>
    </location>
</feature>
<keyword evidence="4 8" id="KW-0812">Transmembrane</keyword>
<dbReference type="Gene3D" id="3.30.450.20">
    <property type="entry name" value="PAS domain"/>
    <property type="match status" value="1"/>
</dbReference>
<accession>A0A974PWR9</accession>
<feature type="transmembrane region" description="Helical" evidence="8">
    <location>
        <begin position="288"/>
        <end position="310"/>
    </location>
</feature>
<dbReference type="CDD" id="cd01949">
    <property type="entry name" value="GGDEF"/>
    <property type="match status" value="1"/>
</dbReference>
<dbReference type="Gene3D" id="3.30.70.270">
    <property type="match status" value="1"/>
</dbReference>
<gene>
    <name evidence="10" type="ORF">IWH25_12780</name>
</gene>
<evidence type="ECO:0000256" key="1">
    <source>
        <dbReference type="ARBA" id="ARBA00004651"/>
    </source>
</evidence>
<dbReference type="PANTHER" id="PTHR45138">
    <property type="entry name" value="REGULATORY COMPONENTS OF SENSORY TRANSDUCTION SYSTEM"/>
    <property type="match status" value="1"/>
</dbReference>
<keyword evidence="6 8" id="KW-0472">Membrane</keyword>
<dbReference type="SMART" id="SM00267">
    <property type="entry name" value="GGDEF"/>
    <property type="match status" value="1"/>
</dbReference>
<evidence type="ECO:0000256" key="8">
    <source>
        <dbReference type="SAM" id="Phobius"/>
    </source>
</evidence>
<dbReference type="InterPro" id="IPR033479">
    <property type="entry name" value="dCache_1"/>
</dbReference>
<proteinExistence type="predicted"/>
<dbReference type="InterPro" id="IPR029787">
    <property type="entry name" value="Nucleotide_cyclase"/>
</dbReference>
<evidence type="ECO:0000256" key="3">
    <source>
        <dbReference type="ARBA" id="ARBA00022475"/>
    </source>
</evidence>
<dbReference type="PANTHER" id="PTHR45138:SF9">
    <property type="entry name" value="DIGUANYLATE CYCLASE DGCM-RELATED"/>
    <property type="match status" value="1"/>
</dbReference>
<keyword evidence="3" id="KW-1003">Cell membrane</keyword>
<evidence type="ECO:0000313" key="11">
    <source>
        <dbReference type="Proteomes" id="UP000663444"/>
    </source>
</evidence>
<sequence length="483" mass="53922">MFTERTRLLARIALLLVAGFLAVSLGAYWVSRDTLRHNLAAEGLPLTGDNIYSEIQKDILRPVFISSLMANDTFVRDWLLSGEKDTAQIARYLREIKEKYGTLTSFLVSDLSANYYYVDGVLKRVRPDEPRDAWFYRVREMQPAYELNVDPDAANRDIKTIFINYRVFDYDGRFIGATGVGLPLALVAQQIESYETRFRRRIYFLDAAGRVVLASGRTPPAAASIRETPGIRDVAERILQRHGSPQQLEYAHDGATVLVNARHIPELDWHLVVEQNDADAVRPVRQVLLVNLAISALVTLLVLTTALIAINRYQHRLEKAAATDPLTGALNRLAFDVVFQVALRDCQRNGQALSAILIDLDLFKQINDSRGHLAGDQVLRAAAELIRSQLREADVMARWGGEEFLVLLRDCPLENALNVAEKLRVTVAAHDFAAGGETQPLTISLGVAEHAAGDSAEALFHRADRALYQAKRNGRNRVETTPA</sequence>
<evidence type="ECO:0000256" key="5">
    <source>
        <dbReference type="ARBA" id="ARBA00022989"/>
    </source>
</evidence>
<evidence type="ECO:0000256" key="6">
    <source>
        <dbReference type="ARBA" id="ARBA00023136"/>
    </source>
</evidence>
<dbReference type="RefSeq" id="WP_203386175.1">
    <property type="nucleotide sequence ID" value="NZ_CP064781.1"/>
</dbReference>
<dbReference type="KEGG" id="ares:IWH25_12780"/>